<dbReference type="SUPFAM" id="SSF53706">
    <property type="entry name" value="Formate dehydrogenase/DMSO reductase, domains 1-3"/>
    <property type="match status" value="1"/>
</dbReference>
<sequence length="990" mass="107227">MSAIDEKGRLAIDIAALRRRLTSDRDMWRSLDEIAGTADFRRFVETEFPAIAERLPARPNRRTLLKLMGASLSLAGLAACSRAVSIVPYVRQPEILIPGKPTYYATTLSSDGFGIGAIVESHEGRPTKVEGNPDHPASLGGTDAVMQAAVLMLFDPDRSRTPLKNGEPASYGDFLKDMAGLVSQWTASKGQGGALLIESTTSPTLAAQLDALRTRYPKLKIYRHDPLAAPGSAEASRALFGAALTPVYRFNRTETIVSLDADFLGEGPGRLVYARDFAARRRVRSPSDRMSRLYAVESTPTITGAAADHRLAIKPSEMEAVAARLIAALSGQAGTSRTSIDQTWMTALVDDLKAAGHSALVVPGAHQSAFVHAAAFAANASLGALGNTVEFIEAPDALSVDGDLEAMYEAIGLKAIDTVVVLGANPLYTEPAGLDVQKAFSSVKLLVHHGLYRDETAFLAHWHLPAAHELESWSDIRAYDGSTSMVQPLIRPLYDGKTGHELLAVLGGAFDTDPLLLVRQHWTELDDDAWRKALRDGVIANGAAKPVSVTVPPDLAGLKPAAKAGTGIDIRFVADPWLRDGRFANASWLQELPRPLTKIVWGNAALISPATAERLKVGNGEAINVACDGADIDAPAWIVPGHPDETITLSIGFGRKVGSVALLSGGYDAFQLRRGSQWFATGAAITLRKNSMRVITTQQHQAMEGRAIVRHASLDAFRQNPDFVRTDSPSAPTESLYPAWPYKQEAWAMAIDLSTCIGCMACVSACQAENNIAPVGPDECERGHEMHWLRVDRYYAGPVDAPETFFQPVPCMHCEKAPCEVVCPVNATVHTHDGLNAQVYNRCIGTRYCSQNCPYKVRRFNFLEHQSFDKDEAGPEQAVHNPNVSVRSRGVMEKCTYCVQRISAKRIQAQIENRDLADGEVVTACQQACPTLAITFGDRNKKDAKVVREKSAPQNYALLEELNTRPRTTYLGKICNPNGKLAKPGEATDG</sequence>
<dbReference type="EMBL" id="JAVIIV010000006">
    <property type="protein sequence ID" value="MDX8486029.1"/>
    <property type="molecule type" value="Genomic_DNA"/>
</dbReference>
<gene>
    <name evidence="2" type="ORF">RFM52_12550</name>
</gene>
<dbReference type="NCBIfam" id="TIGR04519">
    <property type="entry name" value="MoCo_extend_TAT"/>
    <property type="match status" value="1"/>
</dbReference>
<dbReference type="InterPro" id="IPR017896">
    <property type="entry name" value="4Fe4S_Fe-S-bd"/>
</dbReference>
<dbReference type="Gene3D" id="3.40.50.740">
    <property type="match status" value="1"/>
</dbReference>
<comment type="caution">
    <text evidence="2">The sequence shown here is derived from an EMBL/GenBank/DDBJ whole genome shotgun (WGS) entry which is preliminary data.</text>
</comment>
<dbReference type="InterPro" id="IPR030948">
    <property type="entry name" value="TAT_var_transloc_signal_dom"/>
</dbReference>
<accession>A0ABU4YGF5</accession>
<dbReference type="Pfam" id="PF12797">
    <property type="entry name" value="Fer4_2"/>
    <property type="match status" value="1"/>
</dbReference>
<evidence type="ECO:0000313" key="2">
    <source>
        <dbReference type="EMBL" id="MDX8486029.1"/>
    </source>
</evidence>
<feature type="domain" description="4Fe-4S ferredoxin-type" evidence="1">
    <location>
        <begin position="802"/>
        <end position="833"/>
    </location>
</feature>
<dbReference type="CDD" id="cd10551">
    <property type="entry name" value="PsrB"/>
    <property type="match status" value="1"/>
</dbReference>
<name>A0ABU4YGF5_9HYPH</name>
<organism evidence="2 3">
    <name type="scientific">Mesorhizobium humile</name>
    <dbReference type="NCBI Taxonomy" id="3072313"/>
    <lineage>
        <taxon>Bacteria</taxon>
        <taxon>Pseudomonadati</taxon>
        <taxon>Pseudomonadota</taxon>
        <taxon>Alphaproteobacteria</taxon>
        <taxon>Hyphomicrobiales</taxon>
        <taxon>Phyllobacteriaceae</taxon>
        <taxon>Mesorhizobium</taxon>
    </lineage>
</organism>
<keyword evidence="3" id="KW-1185">Reference proteome</keyword>
<dbReference type="Proteomes" id="UP001280156">
    <property type="component" value="Unassembled WGS sequence"/>
</dbReference>
<reference evidence="2 3" key="1">
    <citation type="submission" date="2023-08" db="EMBL/GenBank/DDBJ databases">
        <title>Implementing the SeqCode for naming new Mesorhizobium species isolated from Vachellia karroo root nodules.</title>
        <authorList>
            <person name="Van Lill M."/>
        </authorList>
    </citation>
    <scope>NUCLEOTIDE SEQUENCE [LARGE SCALE GENOMIC DNA]</scope>
    <source>
        <strain evidence="2 3">VK2B</strain>
    </source>
</reference>
<evidence type="ECO:0000313" key="3">
    <source>
        <dbReference type="Proteomes" id="UP001280156"/>
    </source>
</evidence>
<dbReference type="PANTHER" id="PTHR42783:SF3">
    <property type="entry name" value="GLUTAMATE SYNTHASE [NADPH] SMALL CHAIN-RELATED"/>
    <property type="match status" value="1"/>
</dbReference>
<evidence type="ECO:0000259" key="1">
    <source>
        <dbReference type="PROSITE" id="PS51379"/>
    </source>
</evidence>
<dbReference type="RefSeq" id="WP_320293635.1">
    <property type="nucleotide sequence ID" value="NZ_JAVIIU010000001.1"/>
</dbReference>
<dbReference type="Pfam" id="PF13247">
    <property type="entry name" value="Fer4_11"/>
    <property type="match status" value="1"/>
</dbReference>
<dbReference type="InterPro" id="IPR009010">
    <property type="entry name" value="Asp_de-COase-like_dom_sf"/>
</dbReference>
<protein>
    <submittedName>
        <fullName evidence="2">TAT-variant-translocated molybdopterin oxidoreductase</fullName>
    </submittedName>
</protein>
<proteinExistence type="predicted"/>
<dbReference type="Gene3D" id="3.30.70.20">
    <property type="match status" value="2"/>
</dbReference>
<dbReference type="PANTHER" id="PTHR42783">
    <property type="entry name" value="GLUTAMATE SYNTHASE [NADPH] SMALL CHAIN"/>
    <property type="match status" value="1"/>
</dbReference>
<dbReference type="SUPFAM" id="SSF54862">
    <property type="entry name" value="4Fe-4S ferredoxins"/>
    <property type="match status" value="1"/>
</dbReference>
<dbReference type="PROSITE" id="PS51379">
    <property type="entry name" value="4FE4S_FER_2"/>
    <property type="match status" value="2"/>
</dbReference>
<dbReference type="SUPFAM" id="SSF50692">
    <property type="entry name" value="ADC-like"/>
    <property type="match status" value="1"/>
</dbReference>
<feature type="domain" description="4Fe-4S ferredoxin-type" evidence="1">
    <location>
        <begin position="747"/>
        <end position="777"/>
    </location>
</feature>